<proteinExistence type="inferred from homology"/>
<sequence>MAPKTLNFITGNANKLTEVKAILGDVVDLQSQSLDLVEVQGTIDDISGDKCRRAAELVKGPVIVEDTCLCFNALKGLPGPYVKWFLYDIGLEGLNNLLAAYDDKSAQAICTFAYSEGPGKEIKIFQGTTDYQLEGHPDLVQQILPISKHHIRD</sequence>
<keyword evidence="9" id="KW-0464">Manganese</keyword>
<evidence type="ECO:0000256" key="7">
    <source>
        <dbReference type="ARBA" id="ARBA00022842"/>
    </source>
</evidence>
<dbReference type="InterPro" id="IPR029001">
    <property type="entry name" value="ITPase-like_fam"/>
</dbReference>
<gene>
    <name evidence="15" type="ORF">FGG08_004814</name>
</gene>
<accession>A0A9P8I6R2</accession>
<organism evidence="15 16">
    <name type="scientific">Glutinoglossum americanum</name>
    <dbReference type="NCBI Taxonomy" id="1670608"/>
    <lineage>
        <taxon>Eukaryota</taxon>
        <taxon>Fungi</taxon>
        <taxon>Dikarya</taxon>
        <taxon>Ascomycota</taxon>
        <taxon>Pezizomycotina</taxon>
        <taxon>Geoglossomycetes</taxon>
        <taxon>Geoglossales</taxon>
        <taxon>Geoglossaceae</taxon>
        <taxon>Glutinoglossum</taxon>
    </lineage>
</organism>
<dbReference type="PANTHER" id="PTHR11067:SF9">
    <property type="entry name" value="INOSINE TRIPHOSPHATE PYROPHOSPHATASE"/>
    <property type="match status" value="1"/>
</dbReference>
<evidence type="ECO:0000256" key="2">
    <source>
        <dbReference type="ARBA" id="ARBA00008023"/>
    </source>
</evidence>
<dbReference type="GO" id="GO:0009117">
    <property type="term" value="P:nucleotide metabolic process"/>
    <property type="evidence" value="ECO:0007669"/>
    <property type="project" value="UniProtKB-KW"/>
</dbReference>
<dbReference type="EMBL" id="JAGHQL010000102">
    <property type="protein sequence ID" value="KAH0538613.1"/>
    <property type="molecule type" value="Genomic_DNA"/>
</dbReference>
<dbReference type="FunFam" id="3.90.950.10:FF:000003">
    <property type="entry name" value="Inosine triphosphate pyrophosphatase"/>
    <property type="match status" value="1"/>
</dbReference>
<dbReference type="AlphaFoldDB" id="A0A9P8I6R2"/>
<comment type="caution">
    <text evidence="15">The sequence shown here is derived from an EMBL/GenBank/DDBJ whole genome shotgun (WGS) entry which is preliminary data.</text>
</comment>
<evidence type="ECO:0000256" key="8">
    <source>
        <dbReference type="ARBA" id="ARBA00023080"/>
    </source>
</evidence>
<dbReference type="Gene3D" id="3.90.950.10">
    <property type="match status" value="1"/>
</dbReference>
<comment type="similarity">
    <text evidence="2">Belongs to the HAM1 NTPase family.</text>
</comment>
<evidence type="ECO:0000256" key="6">
    <source>
        <dbReference type="ARBA" id="ARBA00022801"/>
    </source>
</evidence>
<name>A0A9P8I6R2_9PEZI</name>
<keyword evidence="16" id="KW-1185">Reference proteome</keyword>
<evidence type="ECO:0000256" key="5">
    <source>
        <dbReference type="ARBA" id="ARBA00022741"/>
    </source>
</evidence>
<evidence type="ECO:0000256" key="3">
    <source>
        <dbReference type="ARBA" id="ARBA00022490"/>
    </source>
</evidence>
<evidence type="ECO:0000256" key="10">
    <source>
        <dbReference type="ARBA" id="ARBA00054940"/>
    </source>
</evidence>
<comment type="function">
    <text evidence="10">Pyrophosphatase that hydrolyzes the non-canonical purine nucleotides inosine triphosphate (ITP), deoxyinosine triphosphate (dITP) as well as 2'-deoxy-N-6-hydroxylaminopurine triphosphate (dHAPTP) and xanthosine 5'-triphosphate (XTP) to their respective monophosphate derivatives. The enzyme does not distinguish between the deoxy- and ribose forms. Probably excludes non-canonical purines from RNA and DNA precursor pools, thus preventing their incorporation into RNA and DNA and avoiding chromosomal lesions.</text>
</comment>
<keyword evidence="4" id="KW-0479">Metal-binding</keyword>
<dbReference type="GO" id="GO:0046872">
    <property type="term" value="F:metal ion binding"/>
    <property type="evidence" value="ECO:0007669"/>
    <property type="project" value="UniProtKB-KW"/>
</dbReference>
<dbReference type="GO" id="GO:0009143">
    <property type="term" value="P:nucleoside triphosphate catabolic process"/>
    <property type="evidence" value="ECO:0007669"/>
    <property type="project" value="InterPro"/>
</dbReference>
<evidence type="ECO:0000256" key="14">
    <source>
        <dbReference type="ARBA" id="ARBA00093271"/>
    </source>
</evidence>
<evidence type="ECO:0000313" key="15">
    <source>
        <dbReference type="EMBL" id="KAH0538613.1"/>
    </source>
</evidence>
<dbReference type="EC" id="3.6.1.66" evidence="11"/>
<comment type="catalytic activity">
    <reaction evidence="13">
        <text>dITP + H2O = dIMP + diphosphate + H(+)</text>
        <dbReference type="Rhea" id="RHEA:28342"/>
        <dbReference type="ChEBI" id="CHEBI:15377"/>
        <dbReference type="ChEBI" id="CHEBI:15378"/>
        <dbReference type="ChEBI" id="CHEBI:33019"/>
        <dbReference type="ChEBI" id="CHEBI:61194"/>
        <dbReference type="ChEBI" id="CHEBI:61382"/>
        <dbReference type="EC" id="3.6.1.66"/>
    </reaction>
    <physiologicalReaction direction="left-to-right" evidence="13">
        <dbReference type="Rhea" id="RHEA:28343"/>
    </physiologicalReaction>
</comment>
<evidence type="ECO:0000256" key="13">
    <source>
        <dbReference type="ARBA" id="ARBA00093255"/>
    </source>
</evidence>
<dbReference type="GO" id="GO:0000166">
    <property type="term" value="F:nucleotide binding"/>
    <property type="evidence" value="ECO:0007669"/>
    <property type="project" value="UniProtKB-KW"/>
</dbReference>
<evidence type="ECO:0000256" key="4">
    <source>
        <dbReference type="ARBA" id="ARBA00022723"/>
    </source>
</evidence>
<keyword evidence="5" id="KW-0547">Nucleotide-binding</keyword>
<keyword evidence="7" id="KW-0460">Magnesium</keyword>
<dbReference type="GO" id="GO:0036220">
    <property type="term" value="F:ITP diphosphatase activity"/>
    <property type="evidence" value="ECO:0007669"/>
    <property type="project" value="UniProtKB-EC"/>
</dbReference>
<dbReference type="InterPro" id="IPR002637">
    <property type="entry name" value="RdgB/HAM1"/>
</dbReference>
<evidence type="ECO:0000256" key="12">
    <source>
        <dbReference type="ARBA" id="ARBA00093218"/>
    </source>
</evidence>
<comment type="catalytic activity">
    <reaction evidence="14">
        <text>N(6)-hydroxy-dATP + H2O = N(6)-hydroxy-dAMP + diphosphate + H(+)</text>
        <dbReference type="Rhea" id="RHEA:83971"/>
        <dbReference type="ChEBI" id="CHEBI:15377"/>
        <dbReference type="ChEBI" id="CHEBI:15378"/>
        <dbReference type="ChEBI" id="CHEBI:33019"/>
        <dbReference type="ChEBI" id="CHEBI:233529"/>
        <dbReference type="ChEBI" id="CHEBI:233530"/>
    </reaction>
    <physiologicalReaction direction="left-to-right" evidence="14">
        <dbReference type="Rhea" id="RHEA:83972"/>
    </physiologicalReaction>
</comment>
<protein>
    <recommendedName>
        <fullName evidence="11">XTP/dITP diphosphatase</fullName>
        <ecNumber evidence="11">3.6.1.66</ecNumber>
    </recommendedName>
</protein>
<dbReference type="Proteomes" id="UP000698800">
    <property type="component" value="Unassembled WGS sequence"/>
</dbReference>
<dbReference type="PANTHER" id="PTHR11067">
    <property type="entry name" value="INOSINE TRIPHOSPHATE PYROPHOSPHATASE/HAM1 PROTEIN"/>
    <property type="match status" value="1"/>
</dbReference>
<dbReference type="Pfam" id="PF01725">
    <property type="entry name" value="Ham1p_like"/>
    <property type="match status" value="1"/>
</dbReference>
<keyword evidence="3" id="KW-0963">Cytoplasm</keyword>
<evidence type="ECO:0000313" key="16">
    <source>
        <dbReference type="Proteomes" id="UP000698800"/>
    </source>
</evidence>
<evidence type="ECO:0000256" key="1">
    <source>
        <dbReference type="ARBA" id="ARBA00004496"/>
    </source>
</evidence>
<keyword evidence="6" id="KW-0378">Hydrolase</keyword>
<dbReference type="OrthoDB" id="6288734at2759"/>
<dbReference type="GO" id="GO:0005737">
    <property type="term" value="C:cytoplasm"/>
    <property type="evidence" value="ECO:0007669"/>
    <property type="project" value="UniProtKB-SubCell"/>
</dbReference>
<dbReference type="CDD" id="cd00985">
    <property type="entry name" value="Maf_Ham1"/>
    <property type="match status" value="1"/>
</dbReference>
<evidence type="ECO:0000256" key="11">
    <source>
        <dbReference type="ARBA" id="ARBA00066468"/>
    </source>
</evidence>
<evidence type="ECO:0000256" key="9">
    <source>
        <dbReference type="ARBA" id="ARBA00023211"/>
    </source>
</evidence>
<comment type="catalytic activity">
    <reaction evidence="12">
        <text>ITP + H2O = IMP + diphosphate + H(+)</text>
        <dbReference type="Rhea" id="RHEA:29399"/>
        <dbReference type="ChEBI" id="CHEBI:15377"/>
        <dbReference type="ChEBI" id="CHEBI:15378"/>
        <dbReference type="ChEBI" id="CHEBI:33019"/>
        <dbReference type="ChEBI" id="CHEBI:58053"/>
        <dbReference type="ChEBI" id="CHEBI:61402"/>
        <dbReference type="EC" id="3.6.1.66"/>
    </reaction>
    <physiologicalReaction direction="left-to-right" evidence="12">
        <dbReference type="Rhea" id="RHEA:29400"/>
    </physiologicalReaction>
</comment>
<dbReference type="SUPFAM" id="SSF52972">
    <property type="entry name" value="ITPase-like"/>
    <property type="match status" value="1"/>
</dbReference>
<reference evidence="15" key="1">
    <citation type="submission" date="2021-03" db="EMBL/GenBank/DDBJ databases">
        <title>Comparative genomics and phylogenomic investigation of the class Geoglossomycetes provide insights into ecological specialization and systematics.</title>
        <authorList>
            <person name="Melie T."/>
            <person name="Pirro S."/>
            <person name="Miller A.N."/>
            <person name="Quandt A."/>
        </authorList>
    </citation>
    <scope>NUCLEOTIDE SEQUENCE</scope>
    <source>
        <strain evidence="15">GBOQ0MN5Z8</strain>
    </source>
</reference>
<comment type="subcellular location">
    <subcellularLocation>
        <location evidence="1">Cytoplasm</location>
    </subcellularLocation>
</comment>
<keyword evidence="8" id="KW-0546">Nucleotide metabolism</keyword>